<evidence type="ECO:0000256" key="3">
    <source>
        <dbReference type="ARBA" id="ARBA00022801"/>
    </source>
</evidence>
<feature type="domain" description="AB hydrolase-1" evidence="5">
    <location>
        <begin position="91"/>
        <end position="274"/>
    </location>
</feature>
<dbReference type="Pfam" id="PF00561">
    <property type="entry name" value="Abhydrolase_1"/>
    <property type="match status" value="1"/>
</dbReference>
<evidence type="ECO:0000259" key="6">
    <source>
        <dbReference type="Pfam" id="PF08386"/>
    </source>
</evidence>
<proteinExistence type="inferred from homology"/>
<name>A0A097IFB7_9CORY</name>
<keyword evidence="3 7" id="KW-0378">Hydrolase</keyword>
<evidence type="ECO:0000256" key="4">
    <source>
        <dbReference type="SAM" id="SignalP"/>
    </source>
</evidence>
<dbReference type="STRING" id="558173.CDOO_05830"/>
<dbReference type="HOGENOM" id="CLU_013364_3_2_11"/>
<dbReference type="GO" id="GO:0016787">
    <property type="term" value="F:hydrolase activity"/>
    <property type="evidence" value="ECO:0007669"/>
    <property type="project" value="UniProtKB-KW"/>
</dbReference>
<dbReference type="PANTHER" id="PTHR43248">
    <property type="entry name" value="2-SUCCINYL-6-HYDROXY-2,4-CYCLOHEXADIENE-1-CARBOXYLATE SYNTHASE"/>
    <property type="match status" value="1"/>
</dbReference>
<dbReference type="KEGG" id="cdo:CDOO_05830"/>
<dbReference type="InterPro" id="IPR000073">
    <property type="entry name" value="AB_hydrolase_1"/>
</dbReference>
<evidence type="ECO:0000256" key="1">
    <source>
        <dbReference type="ARBA" id="ARBA00010088"/>
    </source>
</evidence>
<sequence length="522" mass="54541">MSAFRPTTATLAVLILGAGLLGPAPSATAQSDPGAPAISWEQCPAQVTVPAAECGRIDVPMEYADPTGPTVSVGFVRIPAAGQSRGTILGNPGGPGGDAYGYFGNDQVFSWPDALTSEWDRVAVQPRGLPGSTPLQCPSTENADPVRGQLSSGAVLRESCDADMPGYAASLTTSNTAEDWEMVRRSLGLEQISIMGLSYGTFLGSLYASRYPQHTDRVVLDSAMSPSLAWAGIMESQQAGYEQALHNFLAWTAERNDTYGLGDTPLAVYQSWSRRVVEESGTNPTVVPPPAQIGDIPPGLEWAGQSGAHLLTATGKTRVELDGIVSRAQNPGAVQATSPTLGMTRALLPRPTAWDTLAKMIGGADAPGSPELSEQEQAEMADAQATAVLMQNSIMCNENTVAANPADLPVYAWSAFVTGDPFTVPNALYTSGAGCSGLQPNRGPELLDGSSLATRPLQIQGTGDPQTPYQYSGELHQRMNTQLVTVHGPGHGHVALGNSAVDDIVVEYLRTGVSPATEAPGI</sequence>
<dbReference type="eggNOG" id="COG0596">
    <property type="taxonomic scope" value="Bacteria"/>
</dbReference>
<dbReference type="InterPro" id="IPR051601">
    <property type="entry name" value="Serine_prot/Carboxylest_S33"/>
</dbReference>
<evidence type="ECO:0000313" key="7">
    <source>
        <dbReference type="EMBL" id="AIT60823.1"/>
    </source>
</evidence>
<gene>
    <name evidence="7" type="ORF">CDOO_05830</name>
</gene>
<organism evidence="7 8">
    <name type="scientific">Corynebacterium doosanense CAU 212 = DSM 45436</name>
    <dbReference type="NCBI Taxonomy" id="558173"/>
    <lineage>
        <taxon>Bacteria</taxon>
        <taxon>Bacillati</taxon>
        <taxon>Actinomycetota</taxon>
        <taxon>Actinomycetes</taxon>
        <taxon>Mycobacteriales</taxon>
        <taxon>Corynebacteriaceae</taxon>
        <taxon>Corynebacterium</taxon>
    </lineage>
</organism>
<evidence type="ECO:0000259" key="5">
    <source>
        <dbReference type="Pfam" id="PF00561"/>
    </source>
</evidence>
<dbReference type="InterPro" id="IPR029058">
    <property type="entry name" value="AB_hydrolase_fold"/>
</dbReference>
<accession>A0A097IFB7</accession>
<dbReference type="Proteomes" id="UP000029914">
    <property type="component" value="Chromosome"/>
</dbReference>
<evidence type="ECO:0000313" key="8">
    <source>
        <dbReference type="Proteomes" id="UP000029914"/>
    </source>
</evidence>
<keyword evidence="8" id="KW-1185">Reference proteome</keyword>
<dbReference type="AlphaFoldDB" id="A0A097IFB7"/>
<comment type="similarity">
    <text evidence="1">Belongs to the peptidase S33 family.</text>
</comment>
<dbReference type="Gene3D" id="3.40.50.1820">
    <property type="entry name" value="alpha/beta hydrolase"/>
    <property type="match status" value="1"/>
</dbReference>
<dbReference type="EMBL" id="CP006764">
    <property type="protein sequence ID" value="AIT60823.1"/>
    <property type="molecule type" value="Genomic_DNA"/>
</dbReference>
<feature type="chain" id="PRO_5001935814" evidence="4">
    <location>
        <begin position="30"/>
        <end position="522"/>
    </location>
</feature>
<evidence type="ECO:0000256" key="2">
    <source>
        <dbReference type="ARBA" id="ARBA00022729"/>
    </source>
</evidence>
<dbReference type="RefSeq" id="WP_018022210.1">
    <property type="nucleotide sequence ID" value="NZ_AQUX01000006.1"/>
</dbReference>
<feature type="signal peptide" evidence="4">
    <location>
        <begin position="1"/>
        <end position="29"/>
    </location>
</feature>
<keyword evidence="2 4" id="KW-0732">Signal</keyword>
<dbReference type="SUPFAM" id="SSF53474">
    <property type="entry name" value="alpha/beta-Hydrolases"/>
    <property type="match status" value="1"/>
</dbReference>
<dbReference type="PANTHER" id="PTHR43248:SF29">
    <property type="entry name" value="TRIPEPTIDYL AMINOPEPTIDASE"/>
    <property type="match status" value="1"/>
</dbReference>
<dbReference type="Pfam" id="PF08386">
    <property type="entry name" value="Abhydrolase_4"/>
    <property type="match status" value="1"/>
</dbReference>
<dbReference type="OrthoDB" id="4447445at2"/>
<reference evidence="7 8" key="1">
    <citation type="submission" date="2013-09" db="EMBL/GenBank/DDBJ databases">
        <title>Complete genome sequence of Corynebacterium doosanense CAU 212(T) (=DSM 45436(T)), isolated from activated sludge.</title>
        <authorList>
            <person name="Schaffert L."/>
            <person name="Albersmeier A."/>
            <person name="Kalinowski J."/>
            <person name="Ruckert C."/>
        </authorList>
    </citation>
    <scope>NUCLEOTIDE SEQUENCE [LARGE SCALE GENOMIC DNA]</scope>
    <source>
        <strain evidence="7 8">CAU 212</strain>
    </source>
</reference>
<protein>
    <submittedName>
        <fullName evidence="7">Hydrolase</fullName>
    </submittedName>
</protein>
<feature type="domain" description="Peptidase S33 tripeptidyl aminopeptidase-like C-terminal" evidence="6">
    <location>
        <begin position="426"/>
        <end position="518"/>
    </location>
</feature>
<dbReference type="InterPro" id="IPR013595">
    <property type="entry name" value="Pept_S33_TAP-like_C"/>
</dbReference>